<sequence length="215" mass="22639">MAEALARHTMVKASAAGWAAVMSRHPELASEPIIDGWARADRPLIVRRPACSDAAGMIPLGLPLPPSHGKRRIAFALAPGDIIASAPPPSLADAAAAAPARWRETIGLLLLLLPETRTFGSLAWQHLTGLPYLSDSSDLDLLWPLSSARQADTLPSDIGRIANQAPMRLDGEIVGRAGGVQWRELIGADDDEVLVKGPAGVISTTRAAFLTGNLS</sequence>
<name>A0A0E4FUK1_9BRAD</name>
<evidence type="ECO:0000313" key="6">
    <source>
        <dbReference type="Proteomes" id="UP000063308"/>
    </source>
</evidence>
<evidence type="ECO:0000256" key="2">
    <source>
        <dbReference type="ARBA" id="ARBA00022695"/>
    </source>
</evidence>
<feature type="domain" description="Phosphoribosyl-dephospho-CoA transferase MdcG C-terminal" evidence="3">
    <location>
        <begin position="90"/>
        <end position="206"/>
    </location>
</feature>
<keyword evidence="2" id="KW-0548">Nucleotidyltransferase</keyword>
<dbReference type="GO" id="GO:0016779">
    <property type="term" value="F:nucleotidyltransferase activity"/>
    <property type="evidence" value="ECO:0007669"/>
    <property type="project" value="UniProtKB-KW"/>
</dbReference>
<evidence type="ECO:0000313" key="5">
    <source>
        <dbReference type="EMBL" id="BAR56287.1"/>
    </source>
</evidence>
<dbReference type="EMBL" id="AP014685">
    <property type="protein sequence ID" value="BAR56287.1"/>
    <property type="molecule type" value="Genomic_DNA"/>
</dbReference>
<dbReference type="Pfam" id="PF20866">
    <property type="entry name" value="MdcG_N"/>
    <property type="match status" value="1"/>
</dbReference>
<dbReference type="InterPro" id="IPR049180">
    <property type="entry name" value="MdcG_C"/>
</dbReference>
<gene>
    <name evidence="5" type="ORF">NK6_3107</name>
</gene>
<reference evidence="5 6" key="1">
    <citation type="submission" date="2014-11" db="EMBL/GenBank/DDBJ databases">
        <title>Symbiosis island explosion on the genome of extra-slow-growing strains of soybean bradyrhizobia with massive insertion sequences.</title>
        <authorList>
            <person name="Iida T."/>
            <person name="Minamisawa K."/>
        </authorList>
    </citation>
    <scope>NUCLEOTIDE SEQUENCE [LARGE SCALE GENOMIC DNA]</scope>
    <source>
        <strain evidence="5 6">NK6</strain>
    </source>
</reference>
<keyword evidence="1 5" id="KW-0808">Transferase</keyword>
<dbReference type="Proteomes" id="UP000063308">
    <property type="component" value="Chromosome"/>
</dbReference>
<protein>
    <submittedName>
        <fullName evidence="5">Phosphoribosyl-dephospho-CoA transferase</fullName>
    </submittedName>
</protein>
<evidence type="ECO:0000259" key="4">
    <source>
        <dbReference type="Pfam" id="PF20866"/>
    </source>
</evidence>
<dbReference type="AlphaFoldDB" id="A0A0E4FUK1"/>
<dbReference type="InterPro" id="IPR048903">
    <property type="entry name" value="MdcG_N"/>
</dbReference>
<evidence type="ECO:0000259" key="3">
    <source>
        <dbReference type="Pfam" id="PF10620"/>
    </source>
</evidence>
<evidence type="ECO:0000256" key="1">
    <source>
        <dbReference type="ARBA" id="ARBA00022679"/>
    </source>
</evidence>
<dbReference type="InterPro" id="IPR017557">
    <property type="entry name" value="Holo-ACP_synthase"/>
</dbReference>
<dbReference type="Pfam" id="PF10620">
    <property type="entry name" value="MdcG"/>
    <property type="match status" value="1"/>
</dbReference>
<feature type="domain" description="Phosphoribosyl-dephospho-CoA transferase MdcG N-terminal" evidence="4">
    <location>
        <begin position="7"/>
        <end position="88"/>
    </location>
</feature>
<dbReference type="NCBIfam" id="TIGR03135">
    <property type="entry name" value="malonate_mdcG"/>
    <property type="match status" value="1"/>
</dbReference>
<proteinExistence type="predicted"/>
<dbReference type="RefSeq" id="WP_060909311.1">
    <property type="nucleotide sequence ID" value="NZ_CP126038.1"/>
</dbReference>
<accession>A0A0E4FUK1</accession>
<organism evidence="5 6">
    <name type="scientific">Bradyrhizobium diazoefficiens</name>
    <dbReference type="NCBI Taxonomy" id="1355477"/>
    <lineage>
        <taxon>Bacteria</taxon>
        <taxon>Pseudomonadati</taxon>
        <taxon>Pseudomonadota</taxon>
        <taxon>Alphaproteobacteria</taxon>
        <taxon>Hyphomicrobiales</taxon>
        <taxon>Nitrobacteraceae</taxon>
        <taxon>Bradyrhizobium</taxon>
    </lineage>
</organism>